<dbReference type="PANTHER" id="PTHR31123:SF1">
    <property type="entry name" value="ACCUMULATION OF DYADS PROTEIN 2-RELATED"/>
    <property type="match status" value="1"/>
</dbReference>
<dbReference type="GeneID" id="25414031"/>
<evidence type="ECO:0000313" key="8">
    <source>
        <dbReference type="EMBL" id="KEQ70406.1"/>
    </source>
</evidence>
<reference evidence="8 9" key="1">
    <citation type="journal article" date="2014" name="BMC Genomics">
        <title>Genome sequencing of four Aureobasidium pullulans varieties: biotechnological potential, stress tolerance, and description of new species.</title>
        <authorList>
            <person name="Gostin Ar C."/>
            <person name="Ohm R.A."/>
            <person name="Kogej T."/>
            <person name="Sonjak S."/>
            <person name="Turk M."/>
            <person name="Zajc J."/>
            <person name="Zalar P."/>
            <person name="Grube M."/>
            <person name="Sun H."/>
            <person name="Han J."/>
            <person name="Sharma A."/>
            <person name="Chiniquy J."/>
            <person name="Ngan C.Y."/>
            <person name="Lipzen A."/>
            <person name="Barry K."/>
            <person name="Grigoriev I.V."/>
            <person name="Gunde-Cimerman N."/>
        </authorList>
    </citation>
    <scope>NUCLEOTIDE SEQUENCE [LARGE SCALE GENOMIC DNA]</scope>
    <source>
        <strain evidence="8 9">CBS 147.97</strain>
    </source>
</reference>
<dbReference type="NCBIfam" id="NF038013">
    <property type="entry name" value="AceTr_1"/>
    <property type="match status" value="1"/>
</dbReference>
<keyword evidence="5 7" id="KW-0472">Membrane</keyword>
<evidence type="ECO:0000256" key="5">
    <source>
        <dbReference type="ARBA" id="ARBA00023136"/>
    </source>
</evidence>
<dbReference type="AlphaFoldDB" id="A0A074X717"/>
<feature type="transmembrane region" description="Helical" evidence="7">
    <location>
        <begin position="230"/>
        <end position="248"/>
    </location>
</feature>
<dbReference type="EMBL" id="KL584717">
    <property type="protein sequence ID" value="KEQ70406.1"/>
    <property type="molecule type" value="Genomic_DNA"/>
</dbReference>
<feature type="compositionally biased region" description="Basic and acidic residues" evidence="6">
    <location>
        <begin position="16"/>
        <end position="25"/>
    </location>
</feature>
<dbReference type="RefSeq" id="XP_013424643.1">
    <property type="nucleotide sequence ID" value="XM_013569189.1"/>
</dbReference>
<dbReference type="Pfam" id="PF01184">
    <property type="entry name" value="Gpr1_Fun34_YaaH"/>
    <property type="match status" value="1"/>
</dbReference>
<dbReference type="GO" id="GO:0015123">
    <property type="term" value="F:acetate transmembrane transporter activity"/>
    <property type="evidence" value="ECO:0007669"/>
    <property type="project" value="TreeGrafter"/>
</dbReference>
<protein>
    <recommendedName>
        <fullName evidence="10">GPR/FUN34 family protein-like protein</fullName>
    </recommendedName>
</protein>
<keyword evidence="3 7" id="KW-0812">Transmembrane</keyword>
<evidence type="ECO:0000256" key="3">
    <source>
        <dbReference type="ARBA" id="ARBA00022692"/>
    </source>
</evidence>
<dbReference type="GO" id="GO:0005886">
    <property type="term" value="C:plasma membrane"/>
    <property type="evidence" value="ECO:0007669"/>
    <property type="project" value="TreeGrafter"/>
</dbReference>
<feature type="transmembrane region" description="Helical" evidence="7">
    <location>
        <begin position="71"/>
        <end position="92"/>
    </location>
</feature>
<evidence type="ECO:0000256" key="2">
    <source>
        <dbReference type="ARBA" id="ARBA00005587"/>
    </source>
</evidence>
<dbReference type="InterPro" id="IPR051633">
    <property type="entry name" value="AceTr"/>
</dbReference>
<sequence length="293" mass="31665">MTDTSIRTSNSDPDPDAIRKSETEHLENDAINPRWTPGYGPLSRIPTDNSYLPAFGGAFQPGLYKAPDRGFANPAPLGLAGFALTTFLLSLINLGAQGAATPNIIVGPAFAYGGLIQILAGMWEMAVGNTFGATALTSYGGFWIGLGIIFTPGGFEIASAYGGATTNFYTAVGFYLYGWFIFTFILWLLTLKSTVAFSSLFLTVWLTFLMLATAYMYTTTTNGVTTPNHSLNLAGGAFGIVAAFIAWWNMLAGIADRGNSFFLVPVLHFPWSDKGRQRRREKAESLRDVEKGD</sequence>
<organism evidence="8 9">
    <name type="scientific">Aureobasidium namibiae CBS 147.97</name>
    <dbReference type="NCBI Taxonomy" id="1043004"/>
    <lineage>
        <taxon>Eukaryota</taxon>
        <taxon>Fungi</taxon>
        <taxon>Dikarya</taxon>
        <taxon>Ascomycota</taxon>
        <taxon>Pezizomycotina</taxon>
        <taxon>Dothideomycetes</taxon>
        <taxon>Dothideomycetidae</taxon>
        <taxon>Dothideales</taxon>
        <taxon>Saccotheciaceae</taxon>
        <taxon>Aureobasidium</taxon>
    </lineage>
</organism>
<feature type="compositionally biased region" description="Polar residues" evidence="6">
    <location>
        <begin position="1"/>
        <end position="12"/>
    </location>
</feature>
<comment type="subcellular location">
    <subcellularLocation>
        <location evidence="1">Membrane</location>
        <topology evidence="1">Multi-pass membrane protein</topology>
    </subcellularLocation>
</comment>
<accession>A0A074X717</accession>
<dbReference type="OrthoDB" id="3648309at2759"/>
<dbReference type="InterPro" id="IPR000791">
    <property type="entry name" value="Gpr1/Fun34/SatP-like"/>
</dbReference>
<dbReference type="Proteomes" id="UP000027730">
    <property type="component" value="Unassembled WGS sequence"/>
</dbReference>
<keyword evidence="9" id="KW-1185">Reference proteome</keyword>
<feature type="transmembrane region" description="Helical" evidence="7">
    <location>
        <begin position="104"/>
        <end position="123"/>
    </location>
</feature>
<evidence type="ECO:0000256" key="1">
    <source>
        <dbReference type="ARBA" id="ARBA00004141"/>
    </source>
</evidence>
<evidence type="ECO:0000256" key="6">
    <source>
        <dbReference type="SAM" id="MobiDB-lite"/>
    </source>
</evidence>
<dbReference type="InterPro" id="IPR047622">
    <property type="entry name" value="GPR1_FUN34_YAAH"/>
</dbReference>
<dbReference type="HOGENOM" id="CLU_051062_0_1_1"/>
<evidence type="ECO:0000256" key="4">
    <source>
        <dbReference type="ARBA" id="ARBA00022989"/>
    </source>
</evidence>
<dbReference type="PANTHER" id="PTHR31123">
    <property type="entry name" value="ACCUMULATION OF DYADS PROTEIN 2-RELATED"/>
    <property type="match status" value="1"/>
</dbReference>
<gene>
    <name evidence="8" type="ORF">M436DRAFT_66323</name>
</gene>
<keyword evidence="4 7" id="KW-1133">Transmembrane helix</keyword>
<dbReference type="STRING" id="1043004.A0A074X717"/>
<comment type="similarity">
    <text evidence="2">Belongs to the acetate uptake transporter (AceTr) (TC 2.A.96) family.</text>
</comment>
<feature type="region of interest" description="Disordered" evidence="6">
    <location>
        <begin position="1"/>
        <end position="25"/>
    </location>
</feature>
<evidence type="ECO:0000313" key="9">
    <source>
        <dbReference type="Proteomes" id="UP000027730"/>
    </source>
</evidence>
<dbReference type="PROSITE" id="PS01114">
    <property type="entry name" value="GPR1_FUN34_YAAH"/>
    <property type="match status" value="1"/>
</dbReference>
<name>A0A074X717_9PEZI</name>
<evidence type="ECO:0000256" key="7">
    <source>
        <dbReference type="SAM" id="Phobius"/>
    </source>
</evidence>
<proteinExistence type="inferred from homology"/>
<evidence type="ECO:0008006" key="10">
    <source>
        <dbReference type="Google" id="ProtNLM"/>
    </source>
</evidence>
<feature type="transmembrane region" description="Helical" evidence="7">
    <location>
        <begin position="168"/>
        <end position="189"/>
    </location>
</feature>
<feature type="transmembrane region" description="Helical" evidence="7">
    <location>
        <begin position="195"/>
        <end position="218"/>
    </location>
</feature>